<sequence>MNLNMDDEYIKVSKAGHLFHNLNGSGSGSALNLQKKVGSILMAPFRLNEYLDPVGQTLQMAAPSSKHIGPASIHSRPFTWKWISIGKSMVNVQSREARFIMTALTKMLWQAMALAGVLVLAIIICTGFTFPETESCMVDWFCCIWWTDPVYYSFEILIASEYRGRDFTFSDFVPSYPVLEGYQFIWLRPRCCSPREDGLWRCLHEIGGTDEFSMPSASQLYHSSAPSSIAAAYNTETTAAVVTLLFSMTFAFNGAMQPPAAALSGFWSFVYSVSPLTYWITGIVATELHERPVVWDRPTGSSHFQRIRNPAYELNLPPAPGELGGSTR</sequence>
<organism evidence="2 3">
    <name type="scientific">Diplodia corticola</name>
    <dbReference type="NCBI Taxonomy" id="236234"/>
    <lineage>
        <taxon>Eukaryota</taxon>
        <taxon>Fungi</taxon>
        <taxon>Dikarya</taxon>
        <taxon>Ascomycota</taxon>
        <taxon>Pezizomycotina</taxon>
        <taxon>Dothideomycetes</taxon>
        <taxon>Dothideomycetes incertae sedis</taxon>
        <taxon>Botryosphaeriales</taxon>
        <taxon>Botryosphaeriaceae</taxon>
        <taxon>Diplodia</taxon>
    </lineage>
</organism>
<comment type="caution">
    <text evidence="2">The sequence shown here is derived from an EMBL/GenBank/DDBJ whole genome shotgun (WGS) entry which is preliminary data.</text>
</comment>
<keyword evidence="3" id="KW-1185">Reference proteome</keyword>
<reference evidence="2 3" key="1">
    <citation type="submission" date="2016-10" db="EMBL/GenBank/DDBJ databases">
        <title>Proteomics and genomics reveal pathogen-plant mechanisms compatible with a hemibiotrophic lifestyle of Diplodia corticola.</title>
        <authorList>
            <person name="Fernandes I."/>
            <person name="De Jonge R."/>
            <person name="Van De Peer Y."/>
            <person name="Devreese B."/>
            <person name="Alves A."/>
            <person name="Esteves A.C."/>
        </authorList>
    </citation>
    <scope>NUCLEOTIDE SEQUENCE [LARGE SCALE GENOMIC DNA]</scope>
    <source>
        <strain evidence="2 3">CBS 112549</strain>
    </source>
</reference>
<keyword evidence="2" id="KW-0067">ATP-binding</keyword>
<dbReference type="AlphaFoldDB" id="A0A1J9RSA6"/>
<dbReference type="STRING" id="236234.A0A1J9RSA6"/>
<dbReference type="OrthoDB" id="245989at2759"/>
<protein>
    <submittedName>
        <fullName evidence="2">Atp-binding cassette transporter</fullName>
    </submittedName>
</protein>
<keyword evidence="1" id="KW-1133">Transmembrane helix</keyword>
<evidence type="ECO:0000313" key="2">
    <source>
        <dbReference type="EMBL" id="OJD30764.1"/>
    </source>
</evidence>
<proteinExistence type="predicted"/>
<evidence type="ECO:0000313" key="3">
    <source>
        <dbReference type="Proteomes" id="UP000183809"/>
    </source>
</evidence>
<dbReference type="Proteomes" id="UP000183809">
    <property type="component" value="Unassembled WGS sequence"/>
</dbReference>
<feature type="transmembrane region" description="Helical" evidence="1">
    <location>
        <begin position="108"/>
        <end position="130"/>
    </location>
</feature>
<gene>
    <name evidence="2" type="ORF">BKCO1_5600011</name>
</gene>
<dbReference type="GO" id="GO:0005524">
    <property type="term" value="F:ATP binding"/>
    <property type="evidence" value="ECO:0007669"/>
    <property type="project" value="UniProtKB-KW"/>
</dbReference>
<dbReference type="GeneID" id="31017630"/>
<name>A0A1J9RSA6_9PEZI</name>
<keyword evidence="1" id="KW-0812">Transmembrane</keyword>
<dbReference type="RefSeq" id="XP_020127024.1">
    <property type="nucleotide sequence ID" value="XM_020277369.1"/>
</dbReference>
<keyword evidence="2" id="KW-0547">Nucleotide-binding</keyword>
<evidence type="ECO:0000256" key="1">
    <source>
        <dbReference type="SAM" id="Phobius"/>
    </source>
</evidence>
<accession>A0A1J9RSA6</accession>
<keyword evidence="1" id="KW-0472">Membrane</keyword>
<dbReference type="EMBL" id="MNUE01000056">
    <property type="protein sequence ID" value="OJD30764.1"/>
    <property type="molecule type" value="Genomic_DNA"/>
</dbReference>